<dbReference type="InterPro" id="IPR003661">
    <property type="entry name" value="HisK_dim/P_dom"/>
</dbReference>
<dbReference type="InterPro" id="IPR004358">
    <property type="entry name" value="Sig_transdc_His_kin-like_C"/>
</dbReference>
<dbReference type="InterPro" id="IPR035965">
    <property type="entry name" value="PAS-like_dom_sf"/>
</dbReference>
<dbReference type="Gene3D" id="3.30.565.10">
    <property type="entry name" value="Histidine kinase-like ATPase, C-terminal domain"/>
    <property type="match status" value="1"/>
</dbReference>
<evidence type="ECO:0000259" key="10">
    <source>
        <dbReference type="PROSITE" id="PS50112"/>
    </source>
</evidence>
<evidence type="ECO:0000259" key="9">
    <source>
        <dbReference type="PROSITE" id="PS50110"/>
    </source>
</evidence>
<name>A0ABT7PL56_9BACT</name>
<dbReference type="PRINTS" id="PR00344">
    <property type="entry name" value="BCTRLSENSOR"/>
</dbReference>
<feature type="coiled-coil region" evidence="7">
    <location>
        <begin position="782"/>
        <end position="809"/>
    </location>
</feature>
<evidence type="ECO:0000256" key="2">
    <source>
        <dbReference type="ARBA" id="ARBA00012438"/>
    </source>
</evidence>
<dbReference type="PROSITE" id="PS50113">
    <property type="entry name" value="PAC"/>
    <property type="match status" value="5"/>
</dbReference>
<dbReference type="Gene3D" id="1.10.287.130">
    <property type="match status" value="1"/>
</dbReference>
<dbReference type="InterPro" id="IPR001610">
    <property type="entry name" value="PAC"/>
</dbReference>
<gene>
    <name evidence="12" type="ORF">QTN89_17400</name>
</gene>
<keyword evidence="5" id="KW-0418">Kinase</keyword>
<dbReference type="CDD" id="cd00130">
    <property type="entry name" value="PAS"/>
    <property type="match status" value="5"/>
</dbReference>
<dbReference type="InterPro" id="IPR003594">
    <property type="entry name" value="HATPase_dom"/>
</dbReference>
<feature type="domain" description="PAC" evidence="11">
    <location>
        <begin position="736"/>
        <end position="791"/>
    </location>
</feature>
<dbReference type="SMART" id="SM00091">
    <property type="entry name" value="PAS"/>
    <property type="match status" value="5"/>
</dbReference>
<dbReference type="SUPFAM" id="SSF55874">
    <property type="entry name" value="ATPase domain of HSP90 chaperone/DNA topoisomerase II/histidine kinase"/>
    <property type="match status" value="1"/>
</dbReference>
<keyword evidence="4" id="KW-0808">Transferase</keyword>
<feature type="modified residue" description="4-aspartylphosphate" evidence="6">
    <location>
        <position position="1112"/>
    </location>
</feature>
<dbReference type="PANTHER" id="PTHR43047:SF72">
    <property type="entry name" value="OSMOSENSING HISTIDINE PROTEIN KINASE SLN1"/>
    <property type="match status" value="1"/>
</dbReference>
<dbReference type="PROSITE" id="PS50109">
    <property type="entry name" value="HIS_KIN"/>
    <property type="match status" value="1"/>
</dbReference>
<dbReference type="NCBIfam" id="TIGR00229">
    <property type="entry name" value="sensory_box"/>
    <property type="match status" value="4"/>
</dbReference>
<dbReference type="SUPFAM" id="SSF47384">
    <property type="entry name" value="Homodimeric domain of signal transducing histidine kinase"/>
    <property type="match status" value="1"/>
</dbReference>
<reference evidence="12 13" key="1">
    <citation type="submission" date="2023-06" db="EMBL/GenBank/DDBJ databases">
        <title>Roseiconus lacunae JC819 isolated from Gulf of Mannar region, Tamil Nadu.</title>
        <authorList>
            <person name="Pk S."/>
            <person name="Ch S."/>
            <person name="Ch V.R."/>
        </authorList>
    </citation>
    <scope>NUCLEOTIDE SEQUENCE [LARGE SCALE GENOMIC DNA]</scope>
    <source>
        <strain evidence="12 13">JC819</strain>
    </source>
</reference>
<feature type="domain" description="PAC" evidence="11">
    <location>
        <begin position="611"/>
        <end position="664"/>
    </location>
</feature>
<dbReference type="RefSeq" id="WP_289164674.1">
    <property type="nucleotide sequence ID" value="NZ_JASZZN010000012.1"/>
</dbReference>
<evidence type="ECO:0000256" key="5">
    <source>
        <dbReference type="ARBA" id="ARBA00022777"/>
    </source>
</evidence>
<dbReference type="SMART" id="SM00086">
    <property type="entry name" value="PAC"/>
    <property type="match status" value="4"/>
</dbReference>
<dbReference type="InterPro" id="IPR036890">
    <property type="entry name" value="HATPase_C_sf"/>
</dbReference>
<organism evidence="12 13">
    <name type="scientific">Roseiconus lacunae</name>
    <dbReference type="NCBI Taxonomy" id="2605694"/>
    <lineage>
        <taxon>Bacteria</taxon>
        <taxon>Pseudomonadati</taxon>
        <taxon>Planctomycetota</taxon>
        <taxon>Planctomycetia</taxon>
        <taxon>Pirellulales</taxon>
        <taxon>Pirellulaceae</taxon>
        <taxon>Roseiconus</taxon>
    </lineage>
</organism>
<dbReference type="CDD" id="cd16922">
    <property type="entry name" value="HATPase_EvgS-ArcB-TorS-like"/>
    <property type="match status" value="1"/>
</dbReference>
<dbReference type="Pfam" id="PF08448">
    <property type="entry name" value="PAS_4"/>
    <property type="match status" value="2"/>
</dbReference>
<keyword evidence="3 6" id="KW-0597">Phosphoprotein</keyword>
<feature type="domain" description="Histidine kinase" evidence="8">
    <location>
        <begin position="809"/>
        <end position="1028"/>
    </location>
</feature>
<evidence type="ECO:0000313" key="13">
    <source>
        <dbReference type="Proteomes" id="UP001239462"/>
    </source>
</evidence>
<evidence type="ECO:0000313" key="12">
    <source>
        <dbReference type="EMBL" id="MDM4017226.1"/>
    </source>
</evidence>
<comment type="catalytic activity">
    <reaction evidence="1">
        <text>ATP + protein L-histidine = ADP + protein N-phospho-L-histidine.</text>
        <dbReference type="EC" id="2.7.13.3"/>
    </reaction>
</comment>
<feature type="domain" description="PAS" evidence="10">
    <location>
        <begin position="391"/>
        <end position="461"/>
    </location>
</feature>
<dbReference type="CDD" id="cd17546">
    <property type="entry name" value="REC_hyHK_CKI1_RcsC-like"/>
    <property type="match status" value="1"/>
</dbReference>
<dbReference type="Gene3D" id="2.10.70.100">
    <property type="match status" value="2"/>
</dbReference>
<dbReference type="Pfam" id="PF00512">
    <property type="entry name" value="HisKA"/>
    <property type="match status" value="1"/>
</dbReference>
<evidence type="ECO:0000259" key="8">
    <source>
        <dbReference type="PROSITE" id="PS50109"/>
    </source>
</evidence>
<dbReference type="Gene3D" id="3.40.50.2300">
    <property type="match status" value="1"/>
</dbReference>
<dbReference type="SMART" id="SM00448">
    <property type="entry name" value="REC"/>
    <property type="match status" value="1"/>
</dbReference>
<evidence type="ECO:0000256" key="1">
    <source>
        <dbReference type="ARBA" id="ARBA00000085"/>
    </source>
</evidence>
<dbReference type="SMART" id="SM00387">
    <property type="entry name" value="HATPase_c"/>
    <property type="match status" value="1"/>
</dbReference>
<accession>A0ABT7PL56</accession>
<evidence type="ECO:0000256" key="7">
    <source>
        <dbReference type="SAM" id="Coils"/>
    </source>
</evidence>
<dbReference type="Pfam" id="PF00072">
    <property type="entry name" value="Response_reg"/>
    <property type="match status" value="1"/>
</dbReference>
<feature type="domain" description="PAC" evidence="11">
    <location>
        <begin position="461"/>
        <end position="514"/>
    </location>
</feature>
<evidence type="ECO:0000256" key="6">
    <source>
        <dbReference type="PROSITE-ProRule" id="PRU00169"/>
    </source>
</evidence>
<protein>
    <recommendedName>
        <fullName evidence="2">histidine kinase</fullName>
        <ecNumber evidence="2">2.7.13.3</ecNumber>
    </recommendedName>
</protein>
<dbReference type="PROSITE" id="PS50112">
    <property type="entry name" value="PAS"/>
    <property type="match status" value="2"/>
</dbReference>
<dbReference type="SUPFAM" id="SSF55785">
    <property type="entry name" value="PYP-like sensor domain (PAS domain)"/>
    <property type="match status" value="5"/>
</dbReference>
<evidence type="ECO:0000256" key="4">
    <source>
        <dbReference type="ARBA" id="ARBA00022679"/>
    </source>
</evidence>
<evidence type="ECO:0000256" key="3">
    <source>
        <dbReference type="ARBA" id="ARBA00022553"/>
    </source>
</evidence>
<feature type="coiled-coil region" evidence="7">
    <location>
        <begin position="519"/>
        <end position="546"/>
    </location>
</feature>
<dbReference type="InterPro" id="IPR011006">
    <property type="entry name" value="CheY-like_superfamily"/>
</dbReference>
<sequence length="1180" mass="133001">MNREGGRGDLMRTELLRQFAPAALVIDASQHIVDFHGQFDGWTVDAPIGQTVEQILHPDVRKILEKPVITVLETQSPASASGSWVDGNSRRHLKILAQPLKSPPSSNGRQSSDEQFLITFEDITQVDSLRRTVEDKRRRLSLATQVSSLGVFDLDPRTDELIASDVFCDLLGRKPGTLTRGDQLFAQIHEGDEEAVRKKVESACKNREDYDAQFRVRHDGKRVSWIVMRGKYIRDSEGKSSLIGVAWDATERRQLERSLARSRREVEIALTAGGLGTWKWDVSHDTVSWSDSLYKLLGFAREDFGCTFEAFKVLLHPDDRGKVEREIQKTLTGSCDDYHIECRMRHKSGRWLWVCGDGSVERDSLGDPTLLIGAIMDITDQKRTERRLKAKSRQLRSVTDAMPALIALIDQDEKIQFANEAFAFQFNSSPDKAVGMSVYDFLGEETYHSLRSNLIRSLKGERCKFELTLPRGEDAIIKDVTFIPDFDSDDNQVGVYVLATDVTHRKRYEHRLKENQVYLLRETQKLAEALEQIRSAESKLRVLFDQSFFYTGVIDLDGRLIDINDAATVPFEFDRDAVIGKPFWETAWWVGHQETCGKLRGHFDDALRGKTYREVLTFNGPDGTLRYADFIYQPAIGDDGEVQFVVATGQDVTESILQQSEIRKSEQRLRLALNAADLKLWQWNVGEDRWFSSIGGDDFGGRLTSMPTDSLATFIESIHPEDRDRVEKHLCVCLEERTPFREEYRVIVDGHPRWILALAHVSIDDDDAPLQLIGVELDITDRKLTEIKLDEARRQAEEANLSKSAFLANMSHEIRTPMTAILGYTELAQSTANPRERDEHLSTIRRNGYYLLEIINDILDLSKIEAGKIEIARQRFEPASLVADVQSIMSVRAAENQLDLNVQFEGLLPEVTRTDPKRLKQILINLIGNAIKFTKQGGVTVTVRYLDEDEGYLQFEVSDTGIGMTQKQQDLLFQPFTQGDARINRQFGGTGLGLAISQRLANILGGEINCDSTIGEGSTFTFQVEAPPLPGVAMVSPSKGSIQERSEYSVANIRLDKRILVVDDRPDIRLLSKRILTKAGATVVEAVDGLDAIDRVKESVQSDDTFDCIILDMQMPRLDGYRTASRLRRMDFQGPIIAVTAEAMDGDSNRCIASGCNDYLSKPIDANKLLRLVDGFCSDA</sequence>
<dbReference type="InterPro" id="IPR013655">
    <property type="entry name" value="PAS_fold_3"/>
</dbReference>
<dbReference type="InterPro" id="IPR005467">
    <property type="entry name" value="His_kinase_dom"/>
</dbReference>
<dbReference type="PROSITE" id="PS50110">
    <property type="entry name" value="RESPONSE_REGULATORY"/>
    <property type="match status" value="1"/>
</dbReference>
<dbReference type="CDD" id="cd00082">
    <property type="entry name" value="HisKA"/>
    <property type="match status" value="1"/>
</dbReference>
<dbReference type="PANTHER" id="PTHR43047">
    <property type="entry name" value="TWO-COMPONENT HISTIDINE PROTEIN KINASE"/>
    <property type="match status" value="1"/>
</dbReference>
<feature type="domain" description="PAC" evidence="11">
    <location>
        <begin position="338"/>
        <end position="390"/>
    </location>
</feature>
<feature type="domain" description="Response regulatory" evidence="9">
    <location>
        <begin position="1058"/>
        <end position="1177"/>
    </location>
</feature>
<dbReference type="Gene3D" id="3.30.450.20">
    <property type="entry name" value="PAS domain"/>
    <property type="match status" value="5"/>
</dbReference>
<dbReference type="InterPro" id="IPR036097">
    <property type="entry name" value="HisK_dim/P_sf"/>
</dbReference>
<dbReference type="Proteomes" id="UP001239462">
    <property type="component" value="Unassembled WGS sequence"/>
</dbReference>
<dbReference type="InterPro" id="IPR000700">
    <property type="entry name" value="PAS-assoc_C"/>
</dbReference>
<dbReference type="InterPro" id="IPR013656">
    <property type="entry name" value="PAS_4"/>
</dbReference>
<feature type="domain" description="PAC" evidence="11">
    <location>
        <begin position="210"/>
        <end position="261"/>
    </location>
</feature>
<feature type="domain" description="PAS" evidence="10">
    <location>
        <begin position="262"/>
        <end position="334"/>
    </location>
</feature>
<dbReference type="EMBL" id="JASZZN010000012">
    <property type="protein sequence ID" value="MDM4017226.1"/>
    <property type="molecule type" value="Genomic_DNA"/>
</dbReference>
<dbReference type="SMART" id="SM00388">
    <property type="entry name" value="HisKA"/>
    <property type="match status" value="1"/>
</dbReference>
<evidence type="ECO:0000259" key="11">
    <source>
        <dbReference type="PROSITE" id="PS50113"/>
    </source>
</evidence>
<proteinExistence type="predicted"/>
<dbReference type="InterPro" id="IPR001789">
    <property type="entry name" value="Sig_transdc_resp-reg_receiver"/>
</dbReference>
<dbReference type="EC" id="2.7.13.3" evidence="2"/>
<keyword evidence="13" id="KW-1185">Reference proteome</keyword>
<dbReference type="SUPFAM" id="SSF52172">
    <property type="entry name" value="CheY-like"/>
    <property type="match status" value="1"/>
</dbReference>
<keyword evidence="7" id="KW-0175">Coiled coil</keyword>
<dbReference type="Pfam" id="PF08447">
    <property type="entry name" value="PAS_3"/>
    <property type="match status" value="3"/>
</dbReference>
<comment type="caution">
    <text evidence="12">The sequence shown here is derived from an EMBL/GenBank/DDBJ whole genome shotgun (WGS) entry which is preliminary data.</text>
</comment>
<dbReference type="Pfam" id="PF02518">
    <property type="entry name" value="HATPase_c"/>
    <property type="match status" value="1"/>
</dbReference>
<dbReference type="InterPro" id="IPR000014">
    <property type="entry name" value="PAS"/>
</dbReference>